<evidence type="ECO:0000256" key="7">
    <source>
        <dbReference type="ARBA" id="ARBA00024677"/>
    </source>
</evidence>
<dbReference type="GO" id="GO:0051082">
    <property type="term" value="F:unfolded protein binding"/>
    <property type="evidence" value="ECO:0007669"/>
    <property type="project" value="InterPro"/>
</dbReference>
<dbReference type="FunFam" id="1.10.560.10:FF:000017">
    <property type="entry name" value="T-complex protein 1 subunit eta"/>
    <property type="match status" value="1"/>
</dbReference>
<dbReference type="InterPro" id="IPR002423">
    <property type="entry name" value="Cpn60/GroEL/TCP-1"/>
</dbReference>
<dbReference type="Gene3D" id="3.30.200.20">
    <property type="entry name" value="Phosphorylase Kinase, domain 1"/>
    <property type="match status" value="1"/>
</dbReference>
<dbReference type="InterPro" id="IPR027409">
    <property type="entry name" value="GroEL-like_apical_dom_sf"/>
</dbReference>
<feature type="compositionally biased region" description="Low complexity" evidence="10">
    <location>
        <begin position="716"/>
        <end position="737"/>
    </location>
</feature>
<accession>A0AAD6QN35</accession>
<comment type="caution">
    <text evidence="12">The sequence shown here is derived from an EMBL/GenBank/DDBJ whole genome shotgun (WGS) entry which is preliminary data.</text>
</comment>
<dbReference type="GO" id="GO:0004672">
    <property type="term" value="F:protein kinase activity"/>
    <property type="evidence" value="ECO:0007669"/>
    <property type="project" value="InterPro"/>
</dbReference>
<evidence type="ECO:0000256" key="9">
    <source>
        <dbReference type="RuleBase" id="RU004187"/>
    </source>
</evidence>
<dbReference type="GO" id="GO:0016887">
    <property type="term" value="F:ATP hydrolysis activity"/>
    <property type="evidence" value="ECO:0007669"/>
    <property type="project" value="InterPro"/>
</dbReference>
<dbReference type="NCBIfam" id="NF041083">
    <property type="entry name" value="thermosome_beta"/>
    <property type="match status" value="1"/>
</dbReference>
<name>A0AAD6QN35_9ROSI</name>
<dbReference type="InterPro" id="IPR017998">
    <property type="entry name" value="Chaperone_TCP-1"/>
</dbReference>
<dbReference type="Pfam" id="PF07714">
    <property type="entry name" value="PK_Tyr_Ser-Thr"/>
    <property type="match status" value="2"/>
</dbReference>
<dbReference type="FunFam" id="3.50.7.10:FF:000002">
    <property type="entry name" value="T-complex protein 1 subunit beta"/>
    <property type="match status" value="1"/>
</dbReference>
<dbReference type="NCBIfam" id="TIGR02341">
    <property type="entry name" value="chap_CCT_beta"/>
    <property type="match status" value="1"/>
</dbReference>
<evidence type="ECO:0000256" key="2">
    <source>
        <dbReference type="ARBA" id="ARBA00008020"/>
    </source>
</evidence>
<dbReference type="InterPro" id="IPR027410">
    <property type="entry name" value="TCP-1-like_intermed_sf"/>
</dbReference>
<keyword evidence="3" id="KW-0963">Cytoplasm</keyword>
<dbReference type="AlphaFoldDB" id="A0AAD6QN35"/>
<dbReference type="Gene3D" id="1.10.510.10">
    <property type="entry name" value="Transferase(Phosphotransferase) domain 1"/>
    <property type="match status" value="1"/>
</dbReference>
<dbReference type="GO" id="GO:0005832">
    <property type="term" value="C:chaperonin-containing T-complex"/>
    <property type="evidence" value="ECO:0007669"/>
    <property type="project" value="InterPro"/>
</dbReference>
<feature type="region of interest" description="Disordered" evidence="10">
    <location>
        <begin position="713"/>
        <end position="737"/>
    </location>
</feature>
<dbReference type="CDD" id="cd03336">
    <property type="entry name" value="TCP1_beta"/>
    <property type="match status" value="1"/>
</dbReference>
<evidence type="ECO:0000259" key="11">
    <source>
        <dbReference type="PROSITE" id="PS50011"/>
    </source>
</evidence>
<dbReference type="PROSITE" id="PS00750">
    <property type="entry name" value="TCP1_1"/>
    <property type="match status" value="1"/>
</dbReference>
<protein>
    <recommendedName>
        <fullName evidence="8">CCT-beta</fullName>
    </recommendedName>
</protein>
<dbReference type="InterPro" id="IPR012716">
    <property type="entry name" value="Chap_CCT_beta"/>
</dbReference>
<reference evidence="12" key="1">
    <citation type="journal article" date="2023" name="Mol. Ecol. Resour.">
        <title>Chromosome-level genome assembly of a triploid poplar Populus alba 'Berolinensis'.</title>
        <authorList>
            <person name="Chen S."/>
            <person name="Yu Y."/>
            <person name="Wang X."/>
            <person name="Wang S."/>
            <person name="Zhang T."/>
            <person name="Zhou Y."/>
            <person name="He R."/>
            <person name="Meng N."/>
            <person name="Wang Y."/>
            <person name="Liu W."/>
            <person name="Liu Z."/>
            <person name="Liu J."/>
            <person name="Guo Q."/>
            <person name="Huang H."/>
            <person name="Sederoff R.R."/>
            <person name="Wang G."/>
            <person name="Qu G."/>
            <person name="Chen S."/>
        </authorList>
    </citation>
    <scope>NUCLEOTIDE SEQUENCE</scope>
    <source>
        <strain evidence="12">SC-2020</strain>
    </source>
</reference>
<dbReference type="GO" id="GO:0140662">
    <property type="term" value="F:ATP-dependent protein folding chaperone"/>
    <property type="evidence" value="ECO:0007669"/>
    <property type="project" value="InterPro"/>
</dbReference>
<evidence type="ECO:0000256" key="6">
    <source>
        <dbReference type="ARBA" id="ARBA00023186"/>
    </source>
</evidence>
<dbReference type="PROSITE" id="PS00995">
    <property type="entry name" value="TCP1_3"/>
    <property type="match status" value="1"/>
</dbReference>
<organism evidence="12 13">
    <name type="scientific">Populus alba x Populus x berolinensis</name>
    <dbReference type="NCBI Taxonomy" id="444605"/>
    <lineage>
        <taxon>Eukaryota</taxon>
        <taxon>Viridiplantae</taxon>
        <taxon>Streptophyta</taxon>
        <taxon>Embryophyta</taxon>
        <taxon>Tracheophyta</taxon>
        <taxon>Spermatophyta</taxon>
        <taxon>Magnoliopsida</taxon>
        <taxon>eudicotyledons</taxon>
        <taxon>Gunneridae</taxon>
        <taxon>Pentapetalae</taxon>
        <taxon>rosids</taxon>
        <taxon>fabids</taxon>
        <taxon>Malpighiales</taxon>
        <taxon>Salicaceae</taxon>
        <taxon>Saliceae</taxon>
        <taxon>Populus</taxon>
    </lineage>
</organism>
<dbReference type="FunFam" id="3.30.260.10:FF:000025">
    <property type="entry name" value="Chaperonin containing TCP1 subunit 2"/>
    <property type="match status" value="1"/>
</dbReference>
<evidence type="ECO:0000256" key="4">
    <source>
        <dbReference type="ARBA" id="ARBA00022741"/>
    </source>
</evidence>
<keyword evidence="6 9" id="KW-0143">Chaperone</keyword>
<evidence type="ECO:0000256" key="10">
    <source>
        <dbReference type="SAM" id="MobiDB-lite"/>
    </source>
</evidence>
<proteinExistence type="inferred from homology"/>
<dbReference type="PROSITE" id="PS50011">
    <property type="entry name" value="PROTEIN_KINASE_DOM"/>
    <property type="match status" value="1"/>
</dbReference>
<dbReference type="SMART" id="SM00220">
    <property type="entry name" value="S_TKc"/>
    <property type="match status" value="1"/>
</dbReference>
<dbReference type="GO" id="GO:0005524">
    <property type="term" value="F:ATP binding"/>
    <property type="evidence" value="ECO:0007669"/>
    <property type="project" value="UniProtKB-KW"/>
</dbReference>
<dbReference type="InterPro" id="IPR001245">
    <property type="entry name" value="Ser-Thr/Tyr_kinase_cat_dom"/>
</dbReference>
<comment type="function">
    <text evidence="7">Molecular chaperone; assists the folding of proteins upon ATP hydrolysis. Known to play a role, in vitro, in the folding of actin and tubulin.</text>
</comment>
<dbReference type="PRINTS" id="PR00304">
    <property type="entry name" value="TCOMPLEXTCP1"/>
</dbReference>
<dbReference type="PROSITE" id="PS00751">
    <property type="entry name" value="TCP1_2"/>
    <property type="match status" value="1"/>
</dbReference>
<feature type="domain" description="Protein kinase" evidence="11">
    <location>
        <begin position="500"/>
        <end position="737"/>
    </location>
</feature>
<keyword evidence="13" id="KW-1185">Reference proteome</keyword>
<dbReference type="InterPro" id="IPR000719">
    <property type="entry name" value="Prot_kinase_dom"/>
</dbReference>
<dbReference type="SUPFAM" id="SSF56112">
    <property type="entry name" value="Protein kinase-like (PK-like)"/>
    <property type="match status" value="1"/>
</dbReference>
<dbReference type="Proteomes" id="UP001164929">
    <property type="component" value="Chromosome 6"/>
</dbReference>
<gene>
    <name evidence="12" type="ORF">NC653_016508</name>
</gene>
<evidence type="ECO:0000256" key="1">
    <source>
        <dbReference type="ARBA" id="ARBA00004496"/>
    </source>
</evidence>
<evidence type="ECO:0000313" key="13">
    <source>
        <dbReference type="Proteomes" id="UP001164929"/>
    </source>
</evidence>
<dbReference type="InterPro" id="IPR002194">
    <property type="entry name" value="Chaperonin_TCP-1_CS"/>
</dbReference>
<dbReference type="SUPFAM" id="SSF52029">
    <property type="entry name" value="GroEL apical domain-like"/>
    <property type="match status" value="1"/>
</dbReference>
<evidence type="ECO:0000256" key="8">
    <source>
        <dbReference type="ARBA" id="ARBA00033237"/>
    </source>
</evidence>
<dbReference type="InterPro" id="IPR053374">
    <property type="entry name" value="TCP-1_chaperonin"/>
</dbReference>
<sequence length="737" mass="81039">MAVADLVKTTLGPKGMDKILQSTGRGHEVTVTNDGATILKSLHIDNPAAKILVDISKVQDDEVGDGTTSVVVLAGELLREAEKLLAAKIHPMTIIAGFRMAAECARNALLQKVLDNKDNAEKFMADLMKIARTTLSSKILSQDKEYFAKLAVDAVMRLQGSTNLEAIQIIKKPGGSLKDSFLDEGFILDKKIGVGQPKRIENAKILVANTAMDTDKVKIYGARVRVDSMSRVAEIEAAEKQKMKEKVDKIIAHGINCFINRQLIYNFPEELFANAGILAIEHADFDGIERLALVTGGEIASTFDNPESVKLGHCKLIEEIMIGEDKLIHFSGVEMGQACTIVLRGASHHVLDEAERSLHDALCVLSQTVNDSRVLLGGGWPEMVMAKEVDELARVTPGKKSHAIEAFSRALITIPTIIAENAGLDSAELVAQLRAEHHKEGCTSGIDVISGSIGDMVELGISEAFKVKQAVLLSATEAAEMILRVDEIITCAPRRREDRIMKFFLCGSSCFSSGSKATIINDRSSLPVEVESMRGEREFISEIAALSDIKHENLVTLRGCCVDGAKRYLVYDYMENNSLVHTLLEYAVSGHMTRKSDVYSFGVLLLEIISGRPVVDFDLEHGEHYLVQMAWEAYKGNSLLQIVDPVLHMDFPEEEALRFLMVGLLCVQETVKLRPSMSTTVKMLTNENHIKDVQISQPGLLSDLMDIRLRQKHSSQRTQTTFSRGSTTTSTHSTSYF</sequence>
<dbReference type="InterPro" id="IPR011009">
    <property type="entry name" value="Kinase-like_dom_sf"/>
</dbReference>
<dbReference type="Gene3D" id="3.30.260.10">
    <property type="entry name" value="TCP-1-like chaperonin intermediate domain"/>
    <property type="match status" value="1"/>
</dbReference>
<keyword evidence="4 9" id="KW-0547">Nucleotide-binding</keyword>
<evidence type="ECO:0000313" key="12">
    <source>
        <dbReference type="EMBL" id="KAJ6993395.1"/>
    </source>
</evidence>
<comment type="similarity">
    <text evidence="2 9">Belongs to the TCP-1 chaperonin family.</text>
</comment>
<dbReference type="Pfam" id="PF00118">
    <property type="entry name" value="Cpn60_TCP1"/>
    <property type="match status" value="1"/>
</dbReference>
<dbReference type="SUPFAM" id="SSF54849">
    <property type="entry name" value="GroEL-intermediate domain like"/>
    <property type="match status" value="1"/>
</dbReference>
<evidence type="ECO:0000256" key="3">
    <source>
        <dbReference type="ARBA" id="ARBA00022490"/>
    </source>
</evidence>
<comment type="subcellular location">
    <subcellularLocation>
        <location evidence="1">Cytoplasm</location>
    </subcellularLocation>
</comment>
<keyword evidence="5 9" id="KW-0067">ATP-binding</keyword>
<evidence type="ECO:0000256" key="5">
    <source>
        <dbReference type="ARBA" id="ARBA00022840"/>
    </source>
</evidence>
<dbReference type="SUPFAM" id="SSF48592">
    <property type="entry name" value="GroEL equatorial domain-like"/>
    <property type="match status" value="1"/>
</dbReference>
<dbReference type="EMBL" id="JAQIZT010000006">
    <property type="protein sequence ID" value="KAJ6993395.1"/>
    <property type="molecule type" value="Genomic_DNA"/>
</dbReference>
<dbReference type="Gene3D" id="3.50.7.10">
    <property type="entry name" value="GroEL"/>
    <property type="match status" value="1"/>
</dbReference>
<dbReference type="PANTHER" id="PTHR11353">
    <property type="entry name" value="CHAPERONIN"/>
    <property type="match status" value="1"/>
</dbReference>
<dbReference type="InterPro" id="IPR027413">
    <property type="entry name" value="GROEL-like_equatorial_sf"/>
</dbReference>
<dbReference type="Gene3D" id="1.10.560.10">
    <property type="entry name" value="GroEL-like equatorial domain"/>
    <property type="match status" value="1"/>
</dbReference>